<dbReference type="SMART" id="SM00462">
    <property type="entry name" value="PTB"/>
    <property type="match status" value="1"/>
</dbReference>
<sequence>MKSIVFASLLAVALATPGLLSGIISNPLSRWQAASIKGRLTCNGEPAANIRLKLYDVDSLPDTDDLMKEGFTGTDGTFTIAGKEKEWTIIDPKLNIYHRCGHDGKCPIKVEIMIPKNFVNDGEVAEKTFDLGESTWPRDSGMTKTKSEYGFSDAVAKIRAHRTDFQLNLDKMLASVSKSLTVEREAPVAMFNEPLHKLWPEPDEPKRPRRSHSSLPVEDKPQQTAEMSCWSSPANILLEDQDISSPEGSAYCWSAPEFLVDGDSDTSEGYERRRTVYGRKPETVFARSYPQIDSPDQDSEGESRVRCVSPSCQRGDPSDSEDEEEHQAQAEVWPEEEMLYRGERVGWNMNGAAFRIPRSRSVYQELRSYTAMPHSRSAFEHLAANYPDERDESPYGEGSSQSHMDSDERCAFDSRSQWIRTASGNSQYQIWKMGAEESPHHLGPQPEIRRSATVAEGFRHVNGYSQNNQQRRRLPKRPEFEHVRQDTNYGTIPTSVSMYGRMMGDYHPEYDCSIRHLPTSDSHDLLLTAPRFARPSDYQLTSNGYSDMENDPPRAPSRQERPSDLQLRAASRTQNSARSPLNPISPADDPYADIATPMSPPLRMLPPAHHSSGGRRLPQLPVALLRDLPPTIMGTHNGQQSLLGHLHGPTTTPAAAANNDHRLCFGMDASMMGRSALEDSYYEEDGMNGNSGYPSTRKNRKSFFSPEDSSGVSSCAGSESQNPTHRVQTAFYPRHSDELLLEMGDAVHVDRTCEDNWCYGTNLRTGQHGIFPSSVVCEIDLVDEICQGALPSNAQKVLQEERDTFYLTLLGSIEVGHHKGNDVLIQAINKVLGMYSNRDEVLVPQTVLLEVSFRGVHVIDKKKKNFFQCPTFDFFYSLQNISFCGSHPKQLKYFGFITKHPLLPRFACHVFVSNESTQQIVESIGRAFKRSYDEYMAFAHPTEDIYLE</sequence>
<dbReference type="GO" id="GO:0005078">
    <property type="term" value="F:MAP-kinase scaffold activity"/>
    <property type="evidence" value="ECO:0007669"/>
    <property type="project" value="TreeGrafter"/>
</dbReference>
<dbReference type="PROSITE" id="PS01179">
    <property type="entry name" value="PID"/>
    <property type="match status" value="1"/>
</dbReference>
<dbReference type="Proteomes" id="UP001177023">
    <property type="component" value="Unassembled WGS sequence"/>
</dbReference>
<keyword evidence="8 11" id="KW-0732">Signal</keyword>
<keyword evidence="7" id="KW-0964">Secreted</keyword>
<dbReference type="InterPro" id="IPR011993">
    <property type="entry name" value="PH-like_dom_sf"/>
</dbReference>
<name>A0AA36DBD4_9BILA</name>
<evidence type="ECO:0000256" key="5">
    <source>
        <dbReference type="ARBA" id="ARBA00022443"/>
    </source>
</evidence>
<dbReference type="InterPro" id="IPR038479">
    <property type="entry name" value="Transthyretin-like_sf"/>
</dbReference>
<dbReference type="GO" id="GO:0007254">
    <property type="term" value="P:JNK cascade"/>
    <property type="evidence" value="ECO:0007669"/>
    <property type="project" value="TreeGrafter"/>
</dbReference>
<evidence type="ECO:0000256" key="1">
    <source>
        <dbReference type="ARBA" id="ARBA00004496"/>
    </source>
</evidence>
<keyword evidence="5 9" id="KW-0728">SH3 domain</keyword>
<dbReference type="Pfam" id="PF01060">
    <property type="entry name" value="TTR-52"/>
    <property type="match status" value="1"/>
</dbReference>
<feature type="region of interest" description="Disordered" evidence="10">
    <location>
        <begin position="537"/>
        <end position="598"/>
    </location>
</feature>
<dbReference type="Pfam" id="PF00640">
    <property type="entry name" value="PID"/>
    <property type="match status" value="1"/>
</dbReference>
<accession>A0AA36DBD4</accession>
<dbReference type="Pfam" id="PF14604">
    <property type="entry name" value="SH3_9"/>
    <property type="match status" value="1"/>
</dbReference>
<evidence type="ECO:0000256" key="8">
    <source>
        <dbReference type="ARBA" id="ARBA00022729"/>
    </source>
</evidence>
<dbReference type="InterPro" id="IPR047178">
    <property type="entry name" value="JIP1_scaffold"/>
</dbReference>
<feature type="domain" description="SH3" evidence="13">
    <location>
        <begin position="720"/>
        <end position="781"/>
    </location>
</feature>
<dbReference type="EMBL" id="CATQJA010002685">
    <property type="protein sequence ID" value="CAJ0584127.1"/>
    <property type="molecule type" value="Genomic_DNA"/>
</dbReference>
<dbReference type="SMART" id="SM00326">
    <property type="entry name" value="SH3"/>
    <property type="match status" value="1"/>
</dbReference>
<dbReference type="InterPro" id="IPR036028">
    <property type="entry name" value="SH3-like_dom_sf"/>
</dbReference>
<protein>
    <submittedName>
        <fullName evidence="14">Uncharacterized protein</fullName>
    </submittedName>
</protein>
<dbReference type="SUPFAM" id="SSF50044">
    <property type="entry name" value="SH3-domain"/>
    <property type="match status" value="1"/>
</dbReference>
<dbReference type="SUPFAM" id="SSF50729">
    <property type="entry name" value="PH domain-like"/>
    <property type="match status" value="1"/>
</dbReference>
<evidence type="ECO:0000256" key="2">
    <source>
        <dbReference type="ARBA" id="ARBA00004613"/>
    </source>
</evidence>
<dbReference type="PANTHER" id="PTHR47437">
    <property type="entry name" value="JNK-INTERACTING PROTEIN 1-LIKE PROTEIN"/>
    <property type="match status" value="1"/>
</dbReference>
<evidence type="ECO:0000256" key="7">
    <source>
        <dbReference type="ARBA" id="ARBA00022525"/>
    </source>
</evidence>
<feature type="non-terminal residue" evidence="14">
    <location>
        <position position="1"/>
    </location>
</feature>
<comment type="caution">
    <text evidence="14">The sequence shown here is derived from an EMBL/GenBank/DDBJ whole genome shotgun (WGS) entry which is preliminary data.</text>
</comment>
<dbReference type="GO" id="GO:0009986">
    <property type="term" value="C:cell surface"/>
    <property type="evidence" value="ECO:0007669"/>
    <property type="project" value="InterPro"/>
</dbReference>
<dbReference type="GO" id="GO:0005737">
    <property type="term" value="C:cytoplasm"/>
    <property type="evidence" value="ECO:0007669"/>
    <property type="project" value="UniProtKB-SubCell"/>
</dbReference>
<dbReference type="InterPro" id="IPR001534">
    <property type="entry name" value="Transthyretin-like"/>
</dbReference>
<evidence type="ECO:0000256" key="11">
    <source>
        <dbReference type="SAM" id="SignalP"/>
    </source>
</evidence>
<feature type="region of interest" description="Disordered" evidence="10">
    <location>
        <begin position="688"/>
        <end position="725"/>
    </location>
</feature>
<dbReference type="InterPro" id="IPR006020">
    <property type="entry name" value="PTB/PI_dom"/>
</dbReference>
<proteinExistence type="inferred from homology"/>
<evidence type="ECO:0000313" key="14">
    <source>
        <dbReference type="EMBL" id="CAJ0584127.1"/>
    </source>
</evidence>
<dbReference type="Gene3D" id="2.30.29.30">
    <property type="entry name" value="Pleckstrin-homology domain (PH domain)/Phosphotyrosine-binding domain (PTB)"/>
    <property type="match status" value="1"/>
</dbReference>
<evidence type="ECO:0000256" key="9">
    <source>
        <dbReference type="PROSITE-ProRule" id="PRU00192"/>
    </source>
</evidence>
<feature type="signal peptide" evidence="11">
    <location>
        <begin position="1"/>
        <end position="15"/>
    </location>
</feature>
<feature type="region of interest" description="Disordered" evidence="10">
    <location>
        <begin position="387"/>
        <end position="410"/>
    </location>
</feature>
<evidence type="ECO:0000256" key="4">
    <source>
        <dbReference type="ARBA" id="ARBA00010112"/>
    </source>
</evidence>
<dbReference type="AlphaFoldDB" id="A0AA36DBD4"/>
<comment type="similarity">
    <text evidence="3">Belongs to the JIP scaffold family.</text>
</comment>
<dbReference type="Gene3D" id="2.60.40.3330">
    <property type="match status" value="1"/>
</dbReference>
<feature type="region of interest" description="Disordered" evidence="10">
    <location>
        <begin position="286"/>
        <end position="330"/>
    </location>
</feature>
<feature type="domain" description="PID" evidence="12">
    <location>
        <begin position="805"/>
        <end position="936"/>
    </location>
</feature>
<feature type="compositionally biased region" description="Low complexity" evidence="10">
    <location>
        <begin position="709"/>
        <end position="720"/>
    </location>
</feature>
<keyword evidence="6" id="KW-0963">Cytoplasm</keyword>
<feature type="chain" id="PRO_5041204354" evidence="11">
    <location>
        <begin position="16"/>
        <end position="948"/>
    </location>
</feature>
<comment type="similarity">
    <text evidence="4">Belongs to the nematode transthyretin-like family.</text>
</comment>
<keyword evidence="15" id="KW-1185">Reference proteome</keyword>
<feature type="compositionally biased region" description="Basic and acidic residues" evidence="10">
    <location>
        <begin position="196"/>
        <end position="206"/>
    </location>
</feature>
<evidence type="ECO:0000256" key="6">
    <source>
        <dbReference type="ARBA" id="ARBA00022490"/>
    </source>
</evidence>
<comment type="subcellular location">
    <subcellularLocation>
        <location evidence="1">Cytoplasm</location>
    </subcellularLocation>
    <subcellularLocation>
        <location evidence="2">Secreted</location>
    </subcellularLocation>
</comment>
<evidence type="ECO:0000313" key="15">
    <source>
        <dbReference type="Proteomes" id="UP001177023"/>
    </source>
</evidence>
<dbReference type="InterPro" id="IPR001452">
    <property type="entry name" value="SH3_domain"/>
</dbReference>
<dbReference type="PROSITE" id="PS50002">
    <property type="entry name" value="SH3"/>
    <property type="match status" value="1"/>
</dbReference>
<dbReference type="GO" id="GO:0046328">
    <property type="term" value="P:regulation of JNK cascade"/>
    <property type="evidence" value="ECO:0007669"/>
    <property type="project" value="InterPro"/>
</dbReference>
<feature type="region of interest" description="Disordered" evidence="10">
    <location>
        <begin position="196"/>
        <end position="228"/>
    </location>
</feature>
<evidence type="ECO:0000259" key="13">
    <source>
        <dbReference type="PROSITE" id="PS50002"/>
    </source>
</evidence>
<evidence type="ECO:0000256" key="3">
    <source>
        <dbReference type="ARBA" id="ARBA00009866"/>
    </source>
</evidence>
<dbReference type="Gene3D" id="2.30.30.40">
    <property type="entry name" value="SH3 Domains"/>
    <property type="match status" value="1"/>
</dbReference>
<evidence type="ECO:0000256" key="10">
    <source>
        <dbReference type="SAM" id="MobiDB-lite"/>
    </source>
</evidence>
<evidence type="ECO:0000259" key="12">
    <source>
        <dbReference type="PROSITE" id="PS01179"/>
    </source>
</evidence>
<dbReference type="PANTHER" id="PTHR47437:SF4">
    <property type="entry name" value="JNK-INTERACTING PROTEIN 1-LIKE PROTEIN"/>
    <property type="match status" value="1"/>
</dbReference>
<reference evidence="14" key="1">
    <citation type="submission" date="2023-06" db="EMBL/GenBank/DDBJ databases">
        <authorList>
            <person name="Delattre M."/>
        </authorList>
    </citation>
    <scope>NUCLEOTIDE SEQUENCE</scope>
    <source>
        <strain evidence="14">AF72</strain>
    </source>
</reference>
<organism evidence="14 15">
    <name type="scientific">Mesorhabditis spiculigera</name>
    <dbReference type="NCBI Taxonomy" id="96644"/>
    <lineage>
        <taxon>Eukaryota</taxon>
        <taxon>Metazoa</taxon>
        <taxon>Ecdysozoa</taxon>
        <taxon>Nematoda</taxon>
        <taxon>Chromadorea</taxon>
        <taxon>Rhabditida</taxon>
        <taxon>Rhabditina</taxon>
        <taxon>Rhabditomorpha</taxon>
        <taxon>Rhabditoidea</taxon>
        <taxon>Rhabditidae</taxon>
        <taxon>Mesorhabditinae</taxon>
        <taxon>Mesorhabditis</taxon>
    </lineage>
</organism>
<gene>
    <name evidence="14" type="ORF">MSPICULIGERA_LOCUS22189</name>
</gene>
<dbReference type="CDD" id="cd01212">
    <property type="entry name" value="PTB_JIP"/>
    <property type="match status" value="1"/>
</dbReference>
<dbReference type="GO" id="GO:0005576">
    <property type="term" value="C:extracellular region"/>
    <property type="evidence" value="ECO:0007669"/>
    <property type="project" value="UniProtKB-SubCell"/>
</dbReference>
<dbReference type="GO" id="GO:0008432">
    <property type="term" value="F:JUN kinase binding"/>
    <property type="evidence" value="ECO:0007669"/>
    <property type="project" value="TreeGrafter"/>
</dbReference>